<name>A0A327PHC9_9BACT</name>
<organism evidence="1 2">
    <name type="scientific">Algoriphagus yeomjeoni</name>
    <dbReference type="NCBI Taxonomy" id="291403"/>
    <lineage>
        <taxon>Bacteria</taxon>
        <taxon>Pseudomonadati</taxon>
        <taxon>Bacteroidota</taxon>
        <taxon>Cytophagia</taxon>
        <taxon>Cytophagales</taxon>
        <taxon>Cyclobacteriaceae</taxon>
        <taxon>Algoriphagus</taxon>
    </lineage>
</organism>
<dbReference type="OrthoDB" id="6290225at2"/>
<dbReference type="AlphaFoldDB" id="A0A327PHC9"/>
<evidence type="ECO:0000313" key="1">
    <source>
        <dbReference type="EMBL" id="RAI91665.1"/>
    </source>
</evidence>
<dbReference type="Pfam" id="PF13420">
    <property type="entry name" value="Acetyltransf_4"/>
    <property type="match status" value="1"/>
</dbReference>
<dbReference type="Gene3D" id="3.40.630.30">
    <property type="match status" value="1"/>
</dbReference>
<dbReference type="SUPFAM" id="SSF55729">
    <property type="entry name" value="Acyl-CoA N-acyltransferases (Nat)"/>
    <property type="match status" value="1"/>
</dbReference>
<dbReference type="Proteomes" id="UP000249610">
    <property type="component" value="Unassembled WGS sequence"/>
</dbReference>
<gene>
    <name evidence="1" type="ORF">LV83_01856</name>
</gene>
<comment type="caution">
    <text evidence="1">The sequence shown here is derived from an EMBL/GenBank/DDBJ whole genome shotgun (WGS) entry which is preliminary data.</text>
</comment>
<keyword evidence="2" id="KW-1185">Reference proteome</keyword>
<proteinExistence type="predicted"/>
<dbReference type="RefSeq" id="WP_111611240.1">
    <property type="nucleotide sequence ID" value="NZ_QLLK01000004.1"/>
</dbReference>
<protein>
    <submittedName>
        <fullName evidence="1">RimJ/RimL family protein N-acetyltransferase</fullName>
    </submittedName>
</protein>
<keyword evidence="1" id="KW-0808">Transferase</keyword>
<dbReference type="EMBL" id="QLLK01000004">
    <property type="protein sequence ID" value="RAI91665.1"/>
    <property type="molecule type" value="Genomic_DNA"/>
</dbReference>
<reference evidence="1 2" key="1">
    <citation type="submission" date="2018-06" db="EMBL/GenBank/DDBJ databases">
        <title>Genomic Encyclopedia of Archaeal and Bacterial Type Strains, Phase II (KMG-II): from individual species to whole genera.</title>
        <authorList>
            <person name="Goeker M."/>
        </authorList>
    </citation>
    <scope>NUCLEOTIDE SEQUENCE [LARGE SCALE GENOMIC DNA]</scope>
    <source>
        <strain evidence="1 2">DSM 23446</strain>
    </source>
</reference>
<dbReference type="InterPro" id="IPR016181">
    <property type="entry name" value="Acyl_CoA_acyltransferase"/>
</dbReference>
<accession>A0A327PHC9</accession>
<sequence length="184" mass="22278">MSSYKVLKKQNFEFEGYSIVPIRMEDRYDIMKWRNEQLYHLRQSEPLTKEKQDWYFDNVVAKIFDQEQPNQILFSFLKNGECIGYGGLVHINWLDKNAEISFIMDTELEDQFFETNWSAYLNLLEKIAFYELGFHKLFVYAFDLRPHMYTMLEKKNYFLDARLKEHCLFNGKYLDVVIHAKFAN</sequence>
<dbReference type="GO" id="GO:0016740">
    <property type="term" value="F:transferase activity"/>
    <property type="evidence" value="ECO:0007669"/>
    <property type="project" value="UniProtKB-KW"/>
</dbReference>
<evidence type="ECO:0000313" key="2">
    <source>
        <dbReference type="Proteomes" id="UP000249610"/>
    </source>
</evidence>